<evidence type="ECO:0000256" key="1">
    <source>
        <dbReference type="SAM" id="MobiDB-lite"/>
    </source>
</evidence>
<feature type="region of interest" description="Disordered" evidence="1">
    <location>
        <begin position="1"/>
        <end position="50"/>
    </location>
</feature>
<name>E0I812_9BACL</name>
<evidence type="ECO:0000259" key="2">
    <source>
        <dbReference type="Pfam" id="PF21277"/>
    </source>
</evidence>
<feature type="compositionally biased region" description="Low complexity" evidence="1">
    <location>
        <begin position="18"/>
        <end position="34"/>
    </location>
</feature>
<dbReference type="Pfam" id="PF21277">
    <property type="entry name" value="T6SS_VgrG3-like_C"/>
    <property type="match status" value="1"/>
</dbReference>
<gene>
    <name evidence="3" type="ORF">PaecuDRAFT_1763</name>
</gene>
<dbReference type="EMBL" id="AEDD01000004">
    <property type="protein sequence ID" value="EFM11317.1"/>
    <property type="molecule type" value="Genomic_DNA"/>
</dbReference>
<dbReference type="Proteomes" id="UP000005387">
    <property type="component" value="Unassembled WGS sequence"/>
</dbReference>
<evidence type="ECO:0000313" key="3">
    <source>
        <dbReference type="EMBL" id="EFM11317.1"/>
    </source>
</evidence>
<organism evidence="3 4">
    <name type="scientific">Paenibacillus curdlanolyticus YK9</name>
    <dbReference type="NCBI Taxonomy" id="717606"/>
    <lineage>
        <taxon>Bacteria</taxon>
        <taxon>Bacillati</taxon>
        <taxon>Bacillota</taxon>
        <taxon>Bacilli</taxon>
        <taxon>Bacillales</taxon>
        <taxon>Paenibacillaceae</taxon>
        <taxon>Paenibacillus</taxon>
    </lineage>
</organism>
<sequence>MVKSVAEKPKRKRKKKPAAAAKATSTAQKAAAPQKKAEAHPATEPSVLEQMQRYIGNNSVVKYLKSFLSDEGQHEAKKAPETRSSPVVSADQASKTASGAAAPAAKSAGGDEQELGVLSSKYESNGKPGLISSGAGDSGGRSYGAYQFSSKFKVIDDFYAWVKNHDSETYAILEAGFKADGNKIGDKFNEAFEKLGQDQPKAFLKLQHEYTKEMYYDKSVASIKSQFGLDINSRSFALKNVIWSRAVQHGVGNKNKGLLKILITSFEGMDLTTANDEQIIRAIYKESGKMTSDKPSDSSNKMDGDTIKKSKEKNVKAMADEVDGKYMKHFSKNGAAMQAGVYYRLNKGEPEQALKLLYGKDYKFNGL</sequence>
<dbReference type="AlphaFoldDB" id="E0I812"/>
<proteinExistence type="predicted"/>
<feature type="region of interest" description="Disordered" evidence="1">
    <location>
        <begin position="71"/>
        <end position="114"/>
    </location>
</feature>
<keyword evidence="4" id="KW-1185">Reference proteome</keyword>
<feature type="domain" description="Type VI secretion system spike protein VgrG3-like C-terminal" evidence="2">
    <location>
        <begin position="115"/>
        <end position="307"/>
    </location>
</feature>
<dbReference type="eggNOG" id="COG1388">
    <property type="taxonomic scope" value="Bacteria"/>
</dbReference>
<feature type="compositionally biased region" description="Low complexity" evidence="1">
    <location>
        <begin position="93"/>
        <end position="110"/>
    </location>
</feature>
<protein>
    <recommendedName>
        <fullName evidence="2">Type VI secretion system spike protein VgrG3-like C-terminal domain-containing protein</fullName>
    </recommendedName>
</protein>
<dbReference type="RefSeq" id="WP_006037774.1">
    <property type="nucleotide sequence ID" value="NZ_AEDD01000004.1"/>
</dbReference>
<dbReference type="OrthoDB" id="9800780at2"/>
<accession>E0I812</accession>
<evidence type="ECO:0000313" key="4">
    <source>
        <dbReference type="Proteomes" id="UP000005387"/>
    </source>
</evidence>
<feature type="region of interest" description="Disordered" evidence="1">
    <location>
        <begin position="289"/>
        <end position="309"/>
    </location>
</feature>
<dbReference type="STRING" id="717606.PaecuDRAFT_1763"/>
<reference evidence="3 4" key="1">
    <citation type="submission" date="2010-07" db="EMBL/GenBank/DDBJ databases">
        <title>The draft genome of Paenibacillus curdlanolyticus YK9.</title>
        <authorList>
            <consortium name="US DOE Joint Genome Institute (JGI-PGF)"/>
            <person name="Lucas S."/>
            <person name="Copeland A."/>
            <person name="Lapidus A."/>
            <person name="Cheng J.-F."/>
            <person name="Bruce D."/>
            <person name="Goodwin L."/>
            <person name="Pitluck S."/>
            <person name="Land M.L."/>
            <person name="Hauser L."/>
            <person name="Chang Y.-J."/>
            <person name="Jeffries C."/>
            <person name="Anderson I.J."/>
            <person name="Johnson E."/>
            <person name="Loganathan U."/>
            <person name="Mulhopadhyay B."/>
            <person name="Kyrpides N."/>
            <person name="Woyke T.J."/>
        </authorList>
    </citation>
    <scope>NUCLEOTIDE SEQUENCE [LARGE SCALE GENOMIC DNA]</scope>
    <source>
        <strain evidence="3 4">YK9</strain>
    </source>
</reference>
<feature type="compositionally biased region" description="Basic and acidic residues" evidence="1">
    <location>
        <begin position="71"/>
        <end position="81"/>
    </location>
</feature>
<dbReference type="InterPro" id="IPR049073">
    <property type="entry name" value="T6SS_VgrG3-like_C"/>
</dbReference>